<gene>
    <name evidence="4" type="ORF">PSECIP111951_00303</name>
</gene>
<keyword evidence="2 3" id="KW-0802">TPR repeat</keyword>
<keyword evidence="1" id="KW-0677">Repeat</keyword>
<evidence type="ECO:0000313" key="5">
    <source>
        <dbReference type="Proteomes" id="UP001152485"/>
    </source>
</evidence>
<dbReference type="SUPFAM" id="SSF48452">
    <property type="entry name" value="TPR-like"/>
    <property type="match status" value="1"/>
</dbReference>
<dbReference type="InterPro" id="IPR019734">
    <property type="entry name" value="TPR_rpt"/>
</dbReference>
<dbReference type="InterPro" id="IPR051012">
    <property type="entry name" value="CellSynth/LPSAsmb/PSIAsmb"/>
</dbReference>
<dbReference type="PROSITE" id="PS50005">
    <property type="entry name" value="TPR"/>
    <property type="match status" value="3"/>
</dbReference>
<evidence type="ECO:0000256" key="1">
    <source>
        <dbReference type="ARBA" id="ARBA00022737"/>
    </source>
</evidence>
<feature type="repeat" description="TPR" evidence="3">
    <location>
        <begin position="289"/>
        <end position="322"/>
    </location>
</feature>
<dbReference type="Proteomes" id="UP001152485">
    <property type="component" value="Unassembled WGS sequence"/>
</dbReference>
<comment type="caution">
    <text evidence="4">The sequence shown here is derived from an EMBL/GenBank/DDBJ whole genome shotgun (WGS) entry which is preliminary data.</text>
</comment>
<reference evidence="4 5" key="1">
    <citation type="submission" date="2022-07" db="EMBL/GenBank/DDBJ databases">
        <authorList>
            <person name="Criscuolo A."/>
        </authorList>
    </citation>
    <scope>NUCLEOTIDE SEQUENCE [LARGE SCALE GENOMIC DNA]</scope>
    <source>
        <strain evidence="5">CIP 111951</strain>
    </source>
</reference>
<proteinExistence type="predicted"/>
<evidence type="ECO:0000313" key="4">
    <source>
        <dbReference type="EMBL" id="CAH9050976.1"/>
    </source>
</evidence>
<feature type="repeat" description="TPR" evidence="3">
    <location>
        <begin position="255"/>
        <end position="288"/>
    </location>
</feature>
<dbReference type="InterPro" id="IPR011990">
    <property type="entry name" value="TPR-like_helical_dom_sf"/>
</dbReference>
<dbReference type="Gene3D" id="1.25.40.10">
    <property type="entry name" value="Tetratricopeptide repeat domain"/>
    <property type="match status" value="2"/>
</dbReference>
<dbReference type="SMART" id="SM00028">
    <property type="entry name" value="TPR"/>
    <property type="match status" value="5"/>
</dbReference>
<sequence length="382" mass="43397">MNISRTEKLMSFWLNDKKNELLLQELLTSISQHKEFEIYAKAYSEIPFDQIKSQAVHASAVELLIQSGQTASAKQHLVTYQLILSQWCIYFNALIQFKESNFDGCIETFSNFPADSKILAMTYTLCARAHYMSGEIELAKLVLDKYITNHVNAEALGLYAMCWLDLGNYEHAEEFANNAIQEFEYQLDALLALASCALAKHEIALAEKYVGKCLQINPYVGRVWSLAGQIDLYHAQYNNAVIAFEKAVTFMPNHIGTYHLLAWTYLIIDELEKAELQFQSALELNPSFADSHAGLAIIELNREKLDEANKLIKKSLRLDPNSFTAHYAQSLLSAKNGNEASAKQMIERILNSKSHVNELTHQQLIEKSMKIISERSGKYNEH</sequence>
<evidence type="ECO:0000256" key="2">
    <source>
        <dbReference type="ARBA" id="ARBA00022803"/>
    </source>
</evidence>
<evidence type="ECO:0008006" key="6">
    <source>
        <dbReference type="Google" id="ProtNLM"/>
    </source>
</evidence>
<evidence type="ECO:0000256" key="3">
    <source>
        <dbReference type="PROSITE-ProRule" id="PRU00339"/>
    </source>
</evidence>
<dbReference type="PANTHER" id="PTHR45586:SF1">
    <property type="entry name" value="LIPOPOLYSACCHARIDE ASSEMBLY PROTEIN B"/>
    <property type="match status" value="1"/>
</dbReference>
<name>A0ABN8UJV3_9GAMM</name>
<dbReference type="RefSeq" id="WP_261591503.1">
    <property type="nucleotide sequence ID" value="NZ_CAMAPD010000001.1"/>
</dbReference>
<organism evidence="4 5">
    <name type="scientific">Pseudoalteromonas holothuriae</name>
    <dbReference type="NCBI Taxonomy" id="2963714"/>
    <lineage>
        <taxon>Bacteria</taxon>
        <taxon>Pseudomonadati</taxon>
        <taxon>Pseudomonadota</taxon>
        <taxon>Gammaproteobacteria</taxon>
        <taxon>Alteromonadales</taxon>
        <taxon>Pseudoalteromonadaceae</taxon>
        <taxon>Pseudoalteromonas</taxon>
    </lineage>
</organism>
<feature type="repeat" description="TPR" evidence="3">
    <location>
        <begin position="221"/>
        <end position="254"/>
    </location>
</feature>
<dbReference type="Pfam" id="PF13432">
    <property type="entry name" value="TPR_16"/>
    <property type="match status" value="1"/>
</dbReference>
<protein>
    <recommendedName>
        <fullName evidence="6">Tetratricopeptide repeat protein</fullName>
    </recommendedName>
</protein>
<dbReference type="EMBL" id="CAMAPD010000001">
    <property type="protein sequence ID" value="CAH9050976.1"/>
    <property type="molecule type" value="Genomic_DNA"/>
</dbReference>
<dbReference type="PANTHER" id="PTHR45586">
    <property type="entry name" value="TPR REPEAT-CONTAINING PROTEIN PA4667"/>
    <property type="match status" value="1"/>
</dbReference>
<accession>A0ABN8UJV3</accession>